<keyword evidence="2" id="KW-1185">Reference proteome</keyword>
<name>A0A4S2KNJ0_9HYME</name>
<evidence type="ECO:0000313" key="2">
    <source>
        <dbReference type="Proteomes" id="UP000310200"/>
    </source>
</evidence>
<evidence type="ECO:0000313" key="1">
    <source>
        <dbReference type="EMBL" id="TGZ50926.1"/>
    </source>
</evidence>
<reference evidence="1 2" key="1">
    <citation type="journal article" date="2019" name="Philos. Trans. R. Soc. Lond., B, Biol. Sci.">
        <title>Ant behaviour and brain gene expression of defending hosts depend on the ecological success of the intruding social parasite.</title>
        <authorList>
            <person name="Kaur R."/>
            <person name="Stoldt M."/>
            <person name="Jongepier E."/>
            <person name="Feldmeyer B."/>
            <person name="Menzel F."/>
            <person name="Bornberg-Bauer E."/>
            <person name="Foitzik S."/>
        </authorList>
    </citation>
    <scope>NUCLEOTIDE SEQUENCE [LARGE SCALE GENOMIC DNA]</scope>
    <source>
        <tissue evidence="1">Whole body</tissue>
    </source>
</reference>
<proteinExistence type="predicted"/>
<organism evidence="1 2">
    <name type="scientific">Temnothorax longispinosus</name>
    <dbReference type="NCBI Taxonomy" id="300112"/>
    <lineage>
        <taxon>Eukaryota</taxon>
        <taxon>Metazoa</taxon>
        <taxon>Ecdysozoa</taxon>
        <taxon>Arthropoda</taxon>
        <taxon>Hexapoda</taxon>
        <taxon>Insecta</taxon>
        <taxon>Pterygota</taxon>
        <taxon>Neoptera</taxon>
        <taxon>Endopterygota</taxon>
        <taxon>Hymenoptera</taxon>
        <taxon>Apocrita</taxon>
        <taxon>Aculeata</taxon>
        <taxon>Formicoidea</taxon>
        <taxon>Formicidae</taxon>
        <taxon>Myrmicinae</taxon>
        <taxon>Temnothorax</taxon>
    </lineage>
</organism>
<dbReference type="AlphaFoldDB" id="A0A4S2KNJ0"/>
<dbReference type="EMBL" id="QBLH01001817">
    <property type="protein sequence ID" value="TGZ50926.1"/>
    <property type="molecule type" value="Genomic_DNA"/>
</dbReference>
<gene>
    <name evidence="1" type="ORF">DBV15_11859</name>
</gene>
<protein>
    <submittedName>
        <fullName evidence="1">Putative 50 kDa protein in type I retrotransposable element R1DM</fullName>
    </submittedName>
</protein>
<sequence>MRVGGLDDSATSADVARALARAGGCGVNEIRVGTVRKSPRGLSSVWTQCSVEAANAAVRSGGVLVG</sequence>
<comment type="caution">
    <text evidence="1">The sequence shown here is derived from an EMBL/GenBank/DDBJ whole genome shotgun (WGS) entry which is preliminary data.</text>
</comment>
<accession>A0A4S2KNJ0</accession>
<dbReference type="Proteomes" id="UP000310200">
    <property type="component" value="Unassembled WGS sequence"/>
</dbReference>